<dbReference type="EMBL" id="MGGP01000020">
    <property type="protein sequence ID" value="OGM31859.1"/>
    <property type="molecule type" value="Genomic_DNA"/>
</dbReference>
<reference evidence="1 2" key="1">
    <citation type="journal article" date="2016" name="Nat. Commun.">
        <title>Thousands of microbial genomes shed light on interconnected biogeochemical processes in an aquifer system.</title>
        <authorList>
            <person name="Anantharaman K."/>
            <person name="Brown C.T."/>
            <person name="Hug L.A."/>
            <person name="Sharon I."/>
            <person name="Castelle C.J."/>
            <person name="Probst A.J."/>
            <person name="Thomas B.C."/>
            <person name="Singh A."/>
            <person name="Wilkins M.J."/>
            <person name="Karaoz U."/>
            <person name="Brodie E.L."/>
            <person name="Williams K.H."/>
            <person name="Hubbard S.S."/>
            <person name="Banfield J.F."/>
        </authorList>
    </citation>
    <scope>NUCLEOTIDE SEQUENCE [LARGE SCALE GENOMIC DNA]</scope>
</reference>
<proteinExistence type="predicted"/>
<organism evidence="1 2">
    <name type="scientific">Candidatus Woesebacteria bacterium RIFCSPHIGHO2_01_FULL_44_21</name>
    <dbReference type="NCBI Taxonomy" id="1802503"/>
    <lineage>
        <taxon>Bacteria</taxon>
        <taxon>Candidatus Woeseibacteriota</taxon>
    </lineage>
</organism>
<dbReference type="Proteomes" id="UP000178870">
    <property type="component" value="Unassembled WGS sequence"/>
</dbReference>
<evidence type="ECO:0000313" key="2">
    <source>
        <dbReference type="Proteomes" id="UP000178870"/>
    </source>
</evidence>
<name>A0A1F7YY74_9BACT</name>
<sequence length="200" mass="23237">MSTKEFAGKLVEEAVAAKSYSLWKDGEFRRLVGFTKLTNKQQDKIFNDLQVTALLYVILFLEEKSANNDQHSVVYSNIGEYTVDAFLDMMASAQLSDRQIALWRKLIEKREKEYKSDLDYIMKESKHWDVFDGEDRLLRETWGRVIALSLGALGHIRKNSEEASAKDPLWVIVRRWLVSIEVELVQTFKDTDLKDLKVLN</sequence>
<protein>
    <submittedName>
        <fullName evidence="1">Uncharacterized protein</fullName>
    </submittedName>
</protein>
<dbReference type="AlphaFoldDB" id="A0A1F7YY74"/>
<gene>
    <name evidence="1" type="ORF">A2803_01070</name>
</gene>
<accession>A0A1F7YY74</accession>
<comment type="caution">
    <text evidence="1">The sequence shown here is derived from an EMBL/GenBank/DDBJ whole genome shotgun (WGS) entry which is preliminary data.</text>
</comment>
<evidence type="ECO:0000313" key="1">
    <source>
        <dbReference type="EMBL" id="OGM31859.1"/>
    </source>
</evidence>